<feature type="compositionally biased region" description="Low complexity" evidence="1">
    <location>
        <begin position="182"/>
        <end position="200"/>
    </location>
</feature>
<feature type="transmembrane region" description="Helical" evidence="2">
    <location>
        <begin position="226"/>
        <end position="251"/>
    </location>
</feature>
<evidence type="ECO:0000313" key="3">
    <source>
        <dbReference type="EMBL" id="KAJ2902384.1"/>
    </source>
</evidence>
<sequence length="334" mass="34713">MTKASTYPAETGPSGDVTSFVPLTTRYTYSPSCSEAFRLNGPSLVAFDPGYGLDIDSDMICQPGAVTTWWEQARLGINQDEHTAVSLGPMKCPSGWSTLASSTKDKSSTLAMCCPPGYTLNGGVEGSITGDCLSKVRSGDVLAFASTSTDTEVWIMTTETLKTSSVVGAIAVVGWNIEIEETSTPGSSTTESATSTTASSDTQENTSATGSPDGDNNDNNSGGVPLATSVGVSVGVVCGVLLLVGFGVFFWRRRRRQKKLAALEAGGAGGATPGTETQQAYPPTSASPYVNHKFGDPNAATPFSELPSGQRASELPAEPHSVNELDAGQYTYGR</sequence>
<evidence type="ECO:0000256" key="2">
    <source>
        <dbReference type="SAM" id="Phobius"/>
    </source>
</evidence>
<keyword evidence="2" id="KW-0812">Transmembrane</keyword>
<accession>A0AAD5RSM7</accession>
<evidence type="ECO:0000256" key="1">
    <source>
        <dbReference type="SAM" id="MobiDB-lite"/>
    </source>
</evidence>
<dbReference type="Proteomes" id="UP001201980">
    <property type="component" value="Unassembled WGS sequence"/>
</dbReference>
<name>A0AAD5RSM7_9PEZI</name>
<dbReference type="EMBL" id="JAKWBI020000114">
    <property type="protein sequence ID" value="KAJ2902384.1"/>
    <property type="molecule type" value="Genomic_DNA"/>
</dbReference>
<gene>
    <name evidence="3" type="ORF">MKZ38_000630</name>
</gene>
<keyword evidence="4" id="KW-1185">Reference proteome</keyword>
<reference evidence="3" key="1">
    <citation type="submission" date="2022-07" db="EMBL/GenBank/DDBJ databases">
        <title>Draft genome sequence of Zalerion maritima ATCC 34329, a (micro)plastics degrading marine fungus.</title>
        <authorList>
            <person name="Paco A."/>
            <person name="Goncalves M.F.M."/>
            <person name="Rocha-Santos T.A.P."/>
            <person name="Alves A."/>
        </authorList>
    </citation>
    <scope>NUCLEOTIDE SEQUENCE</scope>
    <source>
        <strain evidence="3">ATCC 34329</strain>
    </source>
</reference>
<proteinExistence type="predicted"/>
<feature type="region of interest" description="Disordered" evidence="1">
    <location>
        <begin position="182"/>
        <end position="222"/>
    </location>
</feature>
<keyword evidence="2" id="KW-0472">Membrane</keyword>
<dbReference type="AlphaFoldDB" id="A0AAD5RSM7"/>
<evidence type="ECO:0000313" key="4">
    <source>
        <dbReference type="Proteomes" id="UP001201980"/>
    </source>
</evidence>
<feature type="region of interest" description="Disordered" evidence="1">
    <location>
        <begin position="264"/>
        <end position="334"/>
    </location>
</feature>
<comment type="caution">
    <text evidence="3">The sequence shown here is derived from an EMBL/GenBank/DDBJ whole genome shotgun (WGS) entry which is preliminary data.</text>
</comment>
<feature type="compositionally biased region" description="Low complexity" evidence="1">
    <location>
        <begin position="210"/>
        <end position="222"/>
    </location>
</feature>
<protein>
    <submittedName>
        <fullName evidence="3">Uncharacterized protein</fullName>
    </submittedName>
</protein>
<organism evidence="3 4">
    <name type="scientific">Zalerion maritima</name>
    <dbReference type="NCBI Taxonomy" id="339359"/>
    <lineage>
        <taxon>Eukaryota</taxon>
        <taxon>Fungi</taxon>
        <taxon>Dikarya</taxon>
        <taxon>Ascomycota</taxon>
        <taxon>Pezizomycotina</taxon>
        <taxon>Sordariomycetes</taxon>
        <taxon>Lulworthiomycetidae</taxon>
        <taxon>Lulworthiales</taxon>
        <taxon>Lulworthiaceae</taxon>
        <taxon>Zalerion</taxon>
    </lineage>
</organism>
<keyword evidence="2" id="KW-1133">Transmembrane helix</keyword>